<evidence type="ECO:0000313" key="2">
    <source>
        <dbReference type="EMBL" id="ELP31685.1"/>
    </source>
</evidence>
<proteinExistence type="predicted"/>
<dbReference type="Proteomes" id="UP000010959">
    <property type="component" value="Unassembled WGS sequence"/>
</dbReference>
<comment type="caution">
    <text evidence="2">The sequence shown here is derived from an EMBL/GenBank/DDBJ whole genome shotgun (WGS) entry which is preliminary data.</text>
</comment>
<dbReference type="EMBL" id="AMWG01000118">
    <property type="protein sequence ID" value="ELP31685.1"/>
    <property type="molecule type" value="Genomic_DNA"/>
</dbReference>
<feature type="region of interest" description="Disordered" evidence="1">
    <location>
        <begin position="1"/>
        <end position="20"/>
    </location>
</feature>
<evidence type="ECO:0000256" key="1">
    <source>
        <dbReference type="SAM" id="MobiDB-lite"/>
    </source>
</evidence>
<name>L7CCV4_RHOBT</name>
<accession>L7CCV4</accession>
<gene>
    <name evidence="2" type="ORF">RBSWK_04191</name>
</gene>
<sequence length="46" mass="5098">MRQQIATTTPTIQQSGPTHPNRYAGMIGFHPVSPFVAWWEPGGFAQ</sequence>
<dbReference type="AlphaFoldDB" id="L7CCV4"/>
<reference evidence="2 3" key="1">
    <citation type="journal article" date="2013" name="Mar. Genomics">
        <title>Expression of sulfatases in Rhodopirellula baltica and the diversity of sulfatases in the genus Rhodopirellula.</title>
        <authorList>
            <person name="Wegner C.E."/>
            <person name="Richter-Heitmann T."/>
            <person name="Klindworth A."/>
            <person name="Klockow C."/>
            <person name="Richter M."/>
            <person name="Achstetter T."/>
            <person name="Glockner F.O."/>
            <person name="Harder J."/>
        </authorList>
    </citation>
    <scope>NUCLEOTIDE SEQUENCE [LARGE SCALE GENOMIC DNA]</scope>
    <source>
        <strain evidence="2 3">SWK14</strain>
    </source>
</reference>
<organism evidence="2 3">
    <name type="scientific">Rhodopirellula baltica SWK14</name>
    <dbReference type="NCBI Taxonomy" id="993516"/>
    <lineage>
        <taxon>Bacteria</taxon>
        <taxon>Pseudomonadati</taxon>
        <taxon>Planctomycetota</taxon>
        <taxon>Planctomycetia</taxon>
        <taxon>Pirellulales</taxon>
        <taxon>Pirellulaceae</taxon>
        <taxon>Rhodopirellula</taxon>
    </lineage>
</organism>
<evidence type="ECO:0000313" key="3">
    <source>
        <dbReference type="Proteomes" id="UP000010959"/>
    </source>
</evidence>
<feature type="compositionally biased region" description="Low complexity" evidence="1">
    <location>
        <begin position="1"/>
        <end position="14"/>
    </location>
</feature>
<protein>
    <submittedName>
        <fullName evidence="2">Uncharacterized protein</fullName>
    </submittedName>
</protein>